<evidence type="ECO:0000259" key="3">
    <source>
        <dbReference type="PROSITE" id="PS50234"/>
    </source>
</evidence>
<dbReference type="PANTHER" id="PTHR10579:SF43">
    <property type="entry name" value="ZINC FINGER (C3HC4-TYPE RING FINGER) FAMILY PROTEIN"/>
    <property type="match status" value="1"/>
</dbReference>
<comment type="caution">
    <text evidence="4">The sequence shown here is derived from an EMBL/GenBank/DDBJ whole genome shotgun (WGS) entry which is preliminary data.</text>
</comment>
<dbReference type="Gene3D" id="3.40.50.410">
    <property type="entry name" value="von Willebrand factor, type A domain"/>
    <property type="match status" value="1"/>
</dbReference>
<feature type="transmembrane region" description="Helical" evidence="2">
    <location>
        <begin position="130"/>
        <end position="152"/>
    </location>
</feature>
<dbReference type="Proteomes" id="UP000886885">
    <property type="component" value="Unassembled WGS sequence"/>
</dbReference>
<reference evidence="4" key="1">
    <citation type="journal article" date="2020" name="bioRxiv">
        <title>Hybrid origin of Populus tomentosa Carr. identified through genome sequencing and phylogenomic analysis.</title>
        <authorList>
            <person name="An X."/>
            <person name="Gao K."/>
            <person name="Chen Z."/>
            <person name="Li J."/>
            <person name="Yang X."/>
            <person name="Yang X."/>
            <person name="Zhou J."/>
            <person name="Guo T."/>
            <person name="Zhao T."/>
            <person name="Huang S."/>
            <person name="Miao D."/>
            <person name="Khan W.U."/>
            <person name="Rao P."/>
            <person name="Ye M."/>
            <person name="Lei B."/>
            <person name="Liao W."/>
            <person name="Wang J."/>
            <person name="Ji L."/>
            <person name="Li Y."/>
            <person name="Guo B."/>
            <person name="Mustafa N.S."/>
            <person name="Li S."/>
            <person name="Yun Q."/>
            <person name="Keller S.R."/>
            <person name="Mao J."/>
            <person name="Zhang R."/>
            <person name="Strauss S.H."/>
        </authorList>
    </citation>
    <scope>NUCLEOTIDE SEQUENCE</scope>
    <source>
        <strain evidence="4">GM15</strain>
        <tissue evidence="4">Leaf</tissue>
    </source>
</reference>
<dbReference type="Pfam" id="PF14624">
    <property type="entry name" value="Vwaint"/>
    <property type="match status" value="1"/>
</dbReference>
<organism evidence="4 5">
    <name type="scientific">Populus tomentosa</name>
    <name type="common">Chinese white poplar</name>
    <dbReference type="NCBI Taxonomy" id="118781"/>
    <lineage>
        <taxon>Eukaryota</taxon>
        <taxon>Viridiplantae</taxon>
        <taxon>Streptophyta</taxon>
        <taxon>Embryophyta</taxon>
        <taxon>Tracheophyta</taxon>
        <taxon>Spermatophyta</taxon>
        <taxon>Magnoliopsida</taxon>
        <taxon>eudicotyledons</taxon>
        <taxon>Gunneridae</taxon>
        <taxon>Pentapetalae</taxon>
        <taxon>rosids</taxon>
        <taxon>fabids</taxon>
        <taxon>Malpighiales</taxon>
        <taxon>Salicaceae</taxon>
        <taxon>Saliceae</taxon>
        <taxon>Populus</taxon>
    </lineage>
</organism>
<accession>A0A8X7XNM2</accession>
<dbReference type="SUPFAM" id="SSF53300">
    <property type="entry name" value="vWA-like"/>
    <property type="match status" value="1"/>
</dbReference>
<keyword evidence="2" id="KW-0812">Transmembrane</keyword>
<dbReference type="InterPro" id="IPR032838">
    <property type="entry name" value="Vwaint_dom"/>
</dbReference>
<evidence type="ECO:0000256" key="1">
    <source>
        <dbReference type="SAM" id="MobiDB-lite"/>
    </source>
</evidence>
<dbReference type="InterPro" id="IPR036465">
    <property type="entry name" value="vWFA_dom_sf"/>
</dbReference>
<proteinExistence type="predicted"/>
<feature type="region of interest" description="Disordered" evidence="1">
    <location>
        <begin position="1"/>
        <end position="40"/>
    </location>
</feature>
<keyword evidence="2" id="KW-1133">Transmembrane helix</keyword>
<dbReference type="AlphaFoldDB" id="A0A8X7XNM2"/>
<gene>
    <name evidence="4" type="ORF">POTOM_061885</name>
</gene>
<dbReference type="EMBL" id="JAAWWB010002101">
    <property type="protein sequence ID" value="KAG6735506.1"/>
    <property type="molecule type" value="Genomic_DNA"/>
</dbReference>
<keyword evidence="5" id="KW-1185">Reference proteome</keyword>
<dbReference type="InterPro" id="IPR002035">
    <property type="entry name" value="VWF_A"/>
</dbReference>
<dbReference type="Pfam" id="PF00092">
    <property type="entry name" value="VWA"/>
    <property type="match status" value="1"/>
</dbReference>
<dbReference type="OrthoDB" id="687730at2759"/>
<keyword evidence="2" id="KW-0472">Membrane</keyword>
<evidence type="ECO:0000313" key="5">
    <source>
        <dbReference type="Proteomes" id="UP000886885"/>
    </source>
</evidence>
<name>A0A8X7XNM2_POPTO</name>
<dbReference type="SMART" id="SM00327">
    <property type="entry name" value="VWA"/>
    <property type="match status" value="1"/>
</dbReference>
<feature type="domain" description="VWFA" evidence="3">
    <location>
        <begin position="285"/>
        <end position="484"/>
    </location>
</feature>
<dbReference type="InterPro" id="IPR051266">
    <property type="entry name" value="CLCR"/>
</dbReference>
<evidence type="ECO:0000256" key="2">
    <source>
        <dbReference type="SAM" id="Phobius"/>
    </source>
</evidence>
<dbReference type="PROSITE" id="PS50234">
    <property type="entry name" value="VWFA"/>
    <property type="match status" value="1"/>
</dbReference>
<sequence>MSSAAPSSERLSDAALLSPTNWDSRPMTPTPSSHGLRLAKSGSKPSKLMLLPELVFQVNIGDGPLITCFAFDSSENRKKDVDLDLALHFPSFHRCGFGSSIVSPVSVESFGSSTSVVDEITGVLYSIRMLLIYAATTVMAVTRVLTFFPFPLHFFKCQTWQPTLSSLQSEMERNPLSGTNFGSPARESISRFLNLVCLMMMNPWISNLHLLREALATKIAAGHNAGKIVEIKTYPEVSAASCSNSYDNFTVLVHLKAGATVARENPRGNLASLPQLSQTPRAPVDLVTVLDISGSMAGTKLALLKRAMGLLYRTLAPMTGSQLLPFLPLPAASFSLRRMSDAGRQHALQAVNSLVANGGTNIAEGLRKGAKVMEERREKNPVASIILLSDGQDTYTVSGSSGNQPQPNYQLLLPLSIHGGDNAGFQIPVHAFGFGADHDASSMHSISEISGGTFSSLRLKLVFHESNITAKVRCAYRDPITKEMTTLESAEIKLERPEISGEAVVSIELLSLKTAEGYCQKLYRAKSHDRLCIALDAELKEMQERMASRHVYEASGRAYILSGLSSHSWQRATARGDSTDGSSLVQSYQTPSMTEMLTRSQATFLGSPSAQRLIQPLWSFGSQPKPR</sequence>
<evidence type="ECO:0000313" key="4">
    <source>
        <dbReference type="EMBL" id="KAG6735506.1"/>
    </source>
</evidence>
<dbReference type="PANTHER" id="PTHR10579">
    <property type="entry name" value="CALCIUM-ACTIVATED CHLORIDE CHANNEL REGULATOR"/>
    <property type="match status" value="1"/>
</dbReference>
<protein>
    <recommendedName>
        <fullName evidence="3">VWFA domain-containing protein</fullName>
    </recommendedName>
</protein>